<keyword evidence="4" id="KW-0479">Metal-binding</keyword>
<evidence type="ECO:0000256" key="1">
    <source>
        <dbReference type="ARBA" id="ARBA00004496"/>
    </source>
</evidence>
<comment type="caution">
    <text evidence="9">The sequence shown here is derived from an EMBL/GenBank/DDBJ whole genome shotgun (WGS) entry which is preliminary data.</text>
</comment>
<dbReference type="Gene3D" id="3.90.550.10">
    <property type="entry name" value="Spore Coat Polysaccharide Biosynthesis Protein SpsA, Chain A"/>
    <property type="match status" value="1"/>
</dbReference>
<protein>
    <recommendedName>
        <fullName evidence="7">D,D-heptose 1,7-bisphosphate phosphatase</fullName>
    </recommendedName>
</protein>
<dbReference type="NCBIfam" id="TIGR01656">
    <property type="entry name" value="Histidinol-ppas"/>
    <property type="match status" value="1"/>
</dbReference>
<dbReference type="SUPFAM" id="SSF53448">
    <property type="entry name" value="Nucleotide-diphospho-sugar transferases"/>
    <property type="match status" value="1"/>
</dbReference>
<evidence type="ECO:0000256" key="6">
    <source>
        <dbReference type="ARBA" id="ARBA00023277"/>
    </source>
</evidence>
<feature type="domain" description="Glycosyltransferase 2-like" evidence="8">
    <location>
        <begin position="20"/>
        <end position="138"/>
    </location>
</feature>
<dbReference type="Gene3D" id="3.40.50.1000">
    <property type="entry name" value="HAD superfamily/HAD-like"/>
    <property type="match status" value="1"/>
</dbReference>
<dbReference type="SUPFAM" id="SSF56784">
    <property type="entry name" value="HAD-like"/>
    <property type="match status" value="1"/>
</dbReference>
<evidence type="ECO:0000256" key="3">
    <source>
        <dbReference type="ARBA" id="ARBA00022490"/>
    </source>
</evidence>
<evidence type="ECO:0000256" key="4">
    <source>
        <dbReference type="ARBA" id="ARBA00022723"/>
    </source>
</evidence>
<accession>A0ABW5W9I2</accession>
<dbReference type="InterPro" id="IPR004446">
    <property type="entry name" value="Heptose_bisP_phosphatase"/>
</dbReference>
<proteinExistence type="inferred from homology"/>
<dbReference type="InterPro" id="IPR006543">
    <property type="entry name" value="Histidinol-phos"/>
</dbReference>
<comment type="similarity">
    <text evidence="2">Belongs to the GmhB family.</text>
</comment>
<keyword evidence="6" id="KW-0119">Carbohydrate metabolism</keyword>
<dbReference type="PANTHER" id="PTHR42891">
    <property type="entry name" value="D-GLYCERO-BETA-D-MANNO-HEPTOSE-1,7-BISPHOSPHATE 7-PHOSPHATASE"/>
    <property type="match status" value="1"/>
</dbReference>
<evidence type="ECO:0000313" key="10">
    <source>
        <dbReference type="Proteomes" id="UP001597478"/>
    </source>
</evidence>
<comment type="subcellular location">
    <subcellularLocation>
        <location evidence="1">Cytoplasm</location>
    </subcellularLocation>
</comment>
<dbReference type="RefSeq" id="WP_377385201.1">
    <property type="nucleotide sequence ID" value="NZ_JBHSAN010000004.1"/>
</dbReference>
<keyword evidence="5 9" id="KW-0378">Hydrolase</keyword>
<evidence type="ECO:0000256" key="5">
    <source>
        <dbReference type="ARBA" id="ARBA00022801"/>
    </source>
</evidence>
<keyword evidence="3" id="KW-0963">Cytoplasm</keyword>
<dbReference type="PANTHER" id="PTHR42891:SF1">
    <property type="entry name" value="D-GLYCERO-BETA-D-MANNO-HEPTOSE-1,7-BISPHOSPHATE 7-PHOSPHATASE"/>
    <property type="match status" value="1"/>
</dbReference>
<evidence type="ECO:0000259" key="8">
    <source>
        <dbReference type="Pfam" id="PF00535"/>
    </source>
</evidence>
<evidence type="ECO:0000256" key="2">
    <source>
        <dbReference type="ARBA" id="ARBA00005628"/>
    </source>
</evidence>
<dbReference type="InterPro" id="IPR023214">
    <property type="entry name" value="HAD_sf"/>
</dbReference>
<dbReference type="Pfam" id="PF13242">
    <property type="entry name" value="Hydrolase_like"/>
    <property type="match status" value="1"/>
</dbReference>
<organism evidence="9 10">
    <name type="scientific">Prauserella oleivorans</name>
    <dbReference type="NCBI Taxonomy" id="1478153"/>
    <lineage>
        <taxon>Bacteria</taxon>
        <taxon>Bacillati</taxon>
        <taxon>Actinomycetota</taxon>
        <taxon>Actinomycetes</taxon>
        <taxon>Pseudonocardiales</taxon>
        <taxon>Pseudonocardiaceae</taxon>
        <taxon>Prauserella</taxon>
    </lineage>
</organism>
<dbReference type="EMBL" id="JBHUOF010000013">
    <property type="protein sequence ID" value="MFD2800190.1"/>
    <property type="molecule type" value="Genomic_DNA"/>
</dbReference>
<dbReference type="Proteomes" id="UP001597478">
    <property type="component" value="Unassembled WGS sequence"/>
</dbReference>
<name>A0ABW5W9I2_9PSEU</name>
<evidence type="ECO:0000256" key="7">
    <source>
        <dbReference type="ARBA" id="ARBA00031828"/>
    </source>
</evidence>
<dbReference type="InterPro" id="IPR001173">
    <property type="entry name" value="Glyco_trans_2-like"/>
</dbReference>
<keyword evidence="10" id="KW-1185">Reference proteome</keyword>
<dbReference type="Pfam" id="PF00535">
    <property type="entry name" value="Glycos_transf_2"/>
    <property type="match status" value="1"/>
</dbReference>
<dbReference type="InterPro" id="IPR006549">
    <property type="entry name" value="HAD-SF_hydro_IIIA"/>
</dbReference>
<reference evidence="10" key="1">
    <citation type="journal article" date="2019" name="Int. J. Syst. Evol. Microbiol.">
        <title>The Global Catalogue of Microorganisms (GCM) 10K type strain sequencing project: providing services to taxonomists for standard genome sequencing and annotation.</title>
        <authorList>
            <consortium name="The Broad Institute Genomics Platform"/>
            <consortium name="The Broad Institute Genome Sequencing Center for Infectious Disease"/>
            <person name="Wu L."/>
            <person name="Ma J."/>
        </authorList>
    </citation>
    <scope>NUCLEOTIDE SEQUENCE [LARGE SCALE GENOMIC DNA]</scope>
    <source>
        <strain evidence="10">IBRC-M 10906</strain>
    </source>
</reference>
<evidence type="ECO:0000313" key="9">
    <source>
        <dbReference type="EMBL" id="MFD2800190.1"/>
    </source>
</evidence>
<dbReference type="GO" id="GO:0016787">
    <property type="term" value="F:hydrolase activity"/>
    <property type="evidence" value="ECO:0007669"/>
    <property type="project" value="UniProtKB-KW"/>
</dbReference>
<dbReference type="InterPro" id="IPR036412">
    <property type="entry name" value="HAD-like_sf"/>
</dbReference>
<dbReference type="InterPro" id="IPR029044">
    <property type="entry name" value="Nucleotide-diphossugar_trans"/>
</dbReference>
<gene>
    <name evidence="9" type="ORF">ACFS2C_12380</name>
</gene>
<sequence>MSRDVWHLGTAQALQSLSYSIVIPTTGRPNLSTLLRALDASRGPHPAEVIVVDDRPAGEPLELPRIRYPTRQLRSGGRGPAAARNTGWRAAHTEWVAFLDDDVITGEDWTQRLSEDLDGLGPGVAASVARIVVPLPEDRAATDDERDTQALMGAKWITADMAYRRCALVEVGGFDERFPRAFREDADLALRVCKAGYRIADGRRVTTHPARNGGFLASVRRQRGNADNALMRAKHGRHWRQLTGEGPGRLRRHALTTATGGLALGALAAGRRVTAALAAAAWAGLTGEFAWKRIEPGPRTPAEITRMAVTSALIPPAACAHRVRGELRVRTPSAVLFDRDDTLIEDVPYLADPEKVRPMPGAAEALARLRSRGVQLGIVSNQSGLARGYFTTEDLQAVNARVDELLGPFHTWQVCPHAPDELCQCRKPKPGLVLRAAELLRVPVHRCVVIGDIGADIDAAKAAGAKGILVPTRRTLPEEVERARRDAAVAPDISAAARLALEVL</sequence>
<dbReference type="NCBIfam" id="TIGR01662">
    <property type="entry name" value="HAD-SF-IIIA"/>
    <property type="match status" value="1"/>
</dbReference>